<organism evidence="4">
    <name type="scientific">Angiostrongylus costaricensis</name>
    <name type="common">Nematode worm</name>
    <dbReference type="NCBI Taxonomy" id="334426"/>
    <lineage>
        <taxon>Eukaryota</taxon>
        <taxon>Metazoa</taxon>
        <taxon>Ecdysozoa</taxon>
        <taxon>Nematoda</taxon>
        <taxon>Chromadorea</taxon>
        <taxon>Rhabditida</taxon>
        <taxon>Rhabditina</taxon>
        <taxon>Rhabditomorpha</taxon>
        <taxon>Strongyloidea</taxon>
        <taxon>Metastrongylidae</taxon>
        <taxon>Angiostrongylus</taxon>
    </lineage>
</organism>
<evidence type="ECO:0000313" key="3">
    <source>
        <dbReference type="Proteomes" id="UP000267027"/>
    </source>
</evidence>
<evidence type="ECO:0000256" key="1">
    <source>
        <dbReference type="SAM" id="Coils"/>
    </source>
</evidence>
<feature type="coiled-coil region" evidence="1">
    <location>
        <begin position="290"/>
        <end position="345"/>
    </location>
</feature>
<reference evidence="2 3" key="2">
    <citation type="submission" date="2018-11" db="EMBL/GenBank/DDBJ databases">
        <authorList>
            <consortium name="Pathogen Informatics"/>
        </authorList>
    </citation>
    <scope>NUCLEOTIDE SEQUENCE [LARGE SCALE GENOMIC DNA]</scope>
    <source>
        <strain evidence="2 3">Costa Rica</strain>
    </source>
</reference>
<accession>A0A0R3PZW7</accession>
<proteinExistence type="predicted"/>
<gene>
    <name evidence="2" type="ORF">ACOC_LOCUS12162</name>
</gene>
<feature type="coiled-coil region" evidence="1">
    <location>
        <begin position="374"/>
        <end position="550"/>
    </location>
</feature>
<dbReference type="AlphaFoldDB" id="A0A0R3PZW7"/>
<dbReference type="EMBL" id="UYYA01004917">
    <property type="protein sequence ID" value="VDM63747.1"/>
    <property type="molecule type" value="Genomic_DNA"/>
</dbReference>
<name>A0A0R3PZW7_ANGCS</name>
<evidence type="ECO:0000313" key="2">
    <source>
        <dbReference type="EMBL" id="VDM63747.1"/>
    </source>
</evidence>
<protein>
    <submittedName>
        <fullName evidence="4">LisH domain-containing protein</fullName>
    </submittedName>
</protein>
<dbReference type="WBParaSite" id="ACOC_0001216101-mRNA-1">
    <property type="protein sequence ID" value="ACOC_0001216101-mRNA-1"/>
    <property type="gene ID" value="ACOC_0001216101"/>
</dbReference>
<keyword evidence="3" id="KW-1185">Reference proteome</keyword>
<dbReference type="OMA" id="QWRLKME"/>
<keyword evidence="1" id="KW-0175">Coiled coil</keyword>
<dbReference type="STRING" id="334426.A0A0R3PZW7"/>
<dbReference type="Gene3D" id="1.10.287.1490">
    <property type="match status" value="1"/>
</dbReference>
<feature type="coiled-coil region" evidence="1">
    <location>
        <begin position="615"/>
        <end position="757"/>
    </location>
</feature>
<dbReference type="OrthoDB" id="5791508at2759"/>
<evidence type="ECO:0000313" key="4">
    <source>
        <dbReference type="WBParaSite" id="ACOC_0001216101-mRNA-1"/>
    </source>
</evidence>
<dbReference type="Proteomes" id="UP000267027">
    <property type="component" value="Unassembled WGS sequence"/>
</dbReference>
<reference evidence="4" key="1">
    <citation type="submission" date="2016-04" db="UniProtKB">
        <authorList>
            <consortium name="WormBaseParasite"/>
        </authorList>
    </citation>
    <scope>IDENTIFICATION</scope>
</reference>
<sequence>MRIYPPLMIPGEVGCTAHPSGIGRHPGNFKALIFTLLLRAEFSINVRSPKLEKHQSIRGQGVFPMELEESKEKALLFWFNTYGTSISLGIVNSLSSLWSDHLPSLLNCLHTDNNTRITASNALSSYEDLLSHFIKASVKDEIIASLSVEKAAAGNGLEIAKFLAVLLNEFRISKPDVITESVAVMHRDGHDVPLREILNAFDEEENDWWSVMIKRSDAEVRMCNPQCATPRRSSLSVEEFSGMSVGRSSFVTPCGPNRRRNNSINLSLHTVARCDGSPLLEAINSPKVRELRREREIRTLRRQLNEIEDQLMNSELQVSESRNKIESLVGEIAKKNERIRDLESNGKLSQRSQAELEAKVVLLTKHLEGYQYQCHSQKERLAAYKLNVEGLEEKQMDLSEQLETKSSSIAALERELRDVKDEAVKSLQQMRILDNERNTLMRLLEEERQAATSEREQYQRAISEWRKRLEAETANAMSIYSNEMGKNALLQQEIREKTEQLEKTRILYDSDKRSYENTIEEIKRRLQDKYDGAMKSLAEAEAKLSHQESRHKSFVLEHEAVVQQLESVHLAEIIQRDTKISAACTRIEELEAIMIDRERSILEQRKDLANITMEKDAAELKLRSIQIVLDKKEDQLHEATVMIEKLKEDLESIASKYNDTNRSLEIVQAECLELKSTVSRKGVEISEHVKDLKSLSEEHNEALDELRQTKQCLEEERKLLKCQESEARAIIEGLKEKELSEGTCEQQREEKKALEREDLLGLLKKFEKLEVKSLSEIDTPVDTHLHSSWLAAYLFTFFQNSEHLENEEELQFSAIRTQHGKLNEIFTAYIIYNTIYVIYNSSNN</sequence>